<dbReference type="Pfam" id="PF08816">
    <property type="entry name" value="Ivy"/>
    <property type="match status" value="1"/>
</dbReference>
<dbReference type="InterPro" id="IPR014453">
    <property type="entry name" value="Inhibitor_vertebrate_lysozyme"/>
</dbReference>
<name>A0A1H9DMN9_9GAMM</name>
<sequence length="148" mass="15933">MLKPIGIIAALLVAPGAFAADTTFSDLVKTPEGGKALAALISHQHLPNWIKTGGVESPAQTVTVKGNDYQVYAICKPHNCGNQQFAVLYSAKLKQMSGLYLQTNEKSHRETLQWLNVSDELSIDGKTILYAATTGSLSNHPTAFNYGE</sequence>
<evidence type="ECO:0000256" key="3">
    <source>
        <dbReference type="ARBA" id="ARBA00022729"/>
    </source>
</evidence>
<evidence type="ECO:0000256" key="6">
    <source>
        <dbReference type="PIRSR" id="PIRSR009103-2"/>
    </source>
</evidence>
<proteinExistence type="inferred from homology"/>
<evidence type="ECO:0000313" key="9">
    <source>
        <dbReference type="Proteomes" id="UP000242515"/>
    </source>
</evidence>
<protein>
    <submittedName>
        <fullName evidence="8">Inhibitor of vertebrate lysozyme (Ivy)</fullName>
    </submittedName>
</protein>
<dbReference type="STRING" id="988801.SAMN05216522_101338"/>
<dbReference type="Gene3D" id="3.40.1420.10">
    <property type="entry name" value="Inhibitor of vertebrate lysozyme"/>
    <property type="match status" value="1"/>
</dbReference>
<evidence type="ECO:0000256" key="1">
    <source>
        <dbReference type="ARBA" id="ARBA00004418"/>
    </source>
</evidence>
<keyword evidence="4" id="KW-0574">Periplasm</keyword>
<feature type="chain" id="PRO_5017387947" evidence="7">
    <location>
        <begin position="20"/>
        <end position="148"/>
    </location>
</feature>
<dbReference type="EMBL" id="FOGC01000001">
    <property type="protein sequence ID" value="SEQ14577.1"/>
    <property type="molecule type" value="Genomic_DNA"/>
</dbReference>
<dbReference type="RefSeq" id="WP_196237598.1">
    <property type="nucleotide sequence ID" value="NZ_FOGC01000001.1"/>
</dbReference>
<feature type="site" description="Important for lysozyme inhibition" evidence="5">
    <location>
        <position position="78"/>
    </location>
</feature>
<keyword evidence="9" id="KW-1185">Reference proteome</keyword>
<dbReference type="GO" id="GO:0042597">
    <property type="term" value="C:periplasmic space"/>
    <property type="evidence" value="ECO:0007669"/>
    <property type="project" value="UniProtKB-SubCell"/>
</dbReference>
<comment type="similarity">
    <text evidence="2">Belongs to the ivy family.</text>
</comment>
<keyword evidence="6" id="KW-1015">Disulfide bond</keyword>
<evidence type="ECO:0000256" key="5">
    <source>
        <dbReference type="PIRSR" id="PIRSR009103-1"/>
    </source>
</evidence>
<dbReference type="InterPro" id="IPR036501">
    <property type="entry name" value="Inhibitor_vert_lysozyme_sf"/>
</dbReference>
<comment type="subcellular location">
    <subcellularLocation>
        <location evidence="1">Periplasm</location>
    </subcellularLocation>
</comment>
<evidence type="ECO:0000256" key="4">
    <source>
        <dbReference type="ARBA" id="ARBA00022764"/>
    </source>
</evidence>
<feature type="disulfide bond" evidence="6">
    <location>
        <begin position="75"/>
        <end position="80"/>
    </location>
</feature>
<evidence type="ECO:0000256" key="2">
    <source>
        <dbReference type="ARBA" id="ARBA00009724"/>
    </source>
</evidence>
<evidence type="ECO:0000256" key="7">
    <source>
        <dbReference type="SAM" id="SignalP"/>
    </source>
</evidence>
<reference evidence="9" key="1">
    <citation type="submission" date="2016-10" db="EMBL/GenBank/DDBJ databases">
        <authorList>
            <person name="Varghese N."/>
            <person name="Submissions S."/>
        </authorList>
    </citation>
    <scope>NUCLEOTIDE SEQUENCE [LARGE SCALE GENOMIC DNA]</scope>
    <source>
        <strain evidence="9">8N4</strain>
    </source>
</reference>
<gene>
    <name evidence="8" type="ORF">SAMN05216522_101338</name>
</gene>
<accession>A0A1H9DMN9</accession>
<evidence type="ECO:0000313" key="8">
    <source>
        <dbReference type="EMBL" id="SEQ14577.1"/>
    </source>
</evidence>
<keyword evidence="3 7" id="KW-0732">Signal</keyword>
<dbReference type="SUPFAM" id="SSF89872">
    <property type="entry name" value="Inhibitor of vertebrate lysozyme, Ivy"/>
    <property type="match status" value="1"/>
</dbReference>
<feature type="signal peptide" evidence="7">
    <location>
        <begin position="1"/>
        <end position="19"/>
    </location>
</feature>
<dbReference type="PIRSF" id="PIRSF009103">
    <property type="entry name" value="Ivy"/>
    <property type="match status" value="1"/>
</dbReference>
<organism evidence="8 9">
    <name type="scientific">Rosenbergiella nectarea</name>
    <dbReference type="NCBI Taxonomy" id="988801"/>
    <lineage>
        <taxon>Bacteria</taxon>
        <taxon>Pseudomonadati</taxon>
        <taxon>Pseudomonadota</taxon>
        <taxon>Gammaproteobacteria</taxon>
        <taxon>Enterobacterales</taxon>
        <taxon>Erwiniaceae</taxon>
        <taxon>Rosenbergiella</taxon>
    </lineage>
</organism>
<dbReference type="Proteomes" id="UP000242515">
    <property type="component" value="Unassembled WGS sequence"/>
</dbReference>
<dbReference type="AlphaFoldDB" id="A0A1H9DMN9"/>